<keyword evidence="4 10" id="KW-1133">Transmembrane helix</keyword>
<keyword evidence="13" id="KW-1185">Reference proteome</keyword>
<keyword evidence="7" id="KW-0869">Chloride channel</keyword>
<comment type="subcellular location">
    <subcellularLocation>
        <location evidence="1">Membrane</location>
        <topology evidence="1">Multi-pass membrane protein</topology>
    </subcellularLocation>
</comment>
<evidence type="ECO:0000313" key="14">
    <source>
        <dbReference type="Proteomes" id="UP000269148"/>
    </source>
</evidence>
<dbReference type="PANTHER" id="PTHR43427">
    <property type="entry name" value="CHLORIDE CHANNEL PROTEIN CLC-E"/>
    <property type="match status" value="1"/>
</dbReference>
<keyword evidence="6 10" id="KW-0472">Membrane</keyword>
<sequence length="416" mass="45342">MNSKSIQKLLYFFLALLIVSLTAGLVGSLLTVLIHFIQELSLGFQEGNFSQTITQTLPLRRVISLTLAGLLAGFGWYTLAKQNKPLVPISTVVLDNHIMYSRVNFIHGMLQLITVSMGSPVGREGASREVTVALSDAWIEKTPSIIRDKRNTLLACASGAALGAVYNAPFATTIFILETILISWKFKDILAATFSSFIAVFVVRLLLGDDIQYSLPLLQFNASLLIWSIFAGIFIALLAFGYQFALKKIPKRQLNEKSFILRALFAFLLVGVLSLYFPQILGNGKAGILFILHEKPSFIYALALFLAKAIAVWLVFFSGAYGGKIAPAMMLGGTAAALFAVLWNISPLPVVSLPFAIVIGAAVFLGLLNQMPLTAILFLPEITNQPFYNAIPIAIAVLSGLLVYKKLAKTELHPKS</sequence>
<keyword evidence="9" id="KW-0407">Ion channel</keyword>
<dbReference type="EMBL" id="QLQD01000035">
    <property type="protein sequence ID" value="RLU57722.1"/>
    <property type="molecule type" value="Genomic_DNA"/>
</dbReference>
<dbReference type="Gene3D" id="1.10.3080.10">
    <property type="entry name" value="Clc chloride channel"/>
    <property type="match status" value="1"/>
</dbReference>
<accession>A0A3L8GIN2</accession>
<dbReference type="GeneID" id="35766267"/>
<evidence type="ECO:0000256" key="5">
    <source>
        <dbReference type="ARBA" id="ARBA00023065"/>
    </source>
</evidence>
<evidence type="ECO:0000256" key="10">
    <source>
        <dbReference type="SAM" id="Phobius"/>
    </source>
</evidence>
<proteinExistence type="predicted"/>
<dbReference type="RefSeq" id="WP_003100110.1">
    <property type="nucleotide sequence ID" value="NZ_CP010783.1"/>
</dbReference>
<evidence type="ECO:0000313" key="11">
    <source>
        <dbReference type="EMBL" id="AHY15468.1"/>
    </source>
</evidence>
<dbReference type="KEGG" id="siq:DQ08_03110"/>
<keyword evidence="2" id="KW-0813">Transport</keyword>
<dbReference type="EMBL" id="CP007586">
    <property type="protein sequence ID" value="AHY15468.1"/>
    <property type="molecule type" value="Genomic_DNA"/>
</dbReference>
<dbReference type="GO" id="GO:0034707">
    <property type="term" value="C:chloride channel complex"/>
    <property type="evidence" value="ECO:0007669"/>
    <property type="project" value="UniProtKB-KW"/>
</dbReference>
<feature type="transmembrane region" description="Helical" evidence="10">
    <location>
        <begin position="298"/>
        <end position="319"/>
    </location>
</feature>
<dbReference type="Pfam" id="PF00654">
    <property type="entry name" value="Voltage_CLC"/>
    <property type="match status" value="1"/>
</dbReference>
<dbReference type="InterPro" id="IPR050368">
    <property type="entry name" value="ClC-type_chloride_channel"/>
</dbReference>
<dbReference type="Proteomes" id="UP000269148">
    <property type="component" value="Unassembled WGS sequence"/>
</dbReference>
<evidence type="ECO:0000256" key="2">
    <source>
        <dbReference type="ARBA" id="ARBA00022448"/>
    </source>
</evidence>
<evidence type="ECO:0000256" key="4">
    <source>
        <dbReference type="ARBA" id="ARBA00022989"/>
    </source>
</evidence>
<gene>
    <name evidence="12" type="ORF">DIY07_03575</name>
    <name evidence="11" type="ORF">DQ08_03110</name>
</gene>
<dbReference type="GO" id="GO:0005254">
    <property type="term" value="F:chloride channel activity"/>
    <property type="evidence" value="ECO:0007669"/>
    <property type="project" value="UniProtKB-KW"/>
</dbReference>
<evidence type="ECO:0000313" key="13">
    <source>
        <dbReference type="Proteomes" id="UP000025245"/>
    </source>
</evidence>
<dbReference type="STRING" id="1346.BMF34_03225"/>
<evidence type="ECO:0000256" key="9">
    <source>
        <dbReference type="ARBA" id="ARBA00023303"/>
    </source>
</evidence>
<protein>
    <submittedName>
        <fullName evidence="12">Chloride channel protein</fullName>
    </submittedName>
</protein>
<evidence type="ECO:0000256" key="1">
    <source>
        <dbReference type="ARBA" id="ARBA00004141"/>
    </source>
</evidence>
<dbReference type="InterPro" id="IPR014743">
    <property type="entry name" value="Cl-channel_core"/>
</dbReference>
<dbReference type="OrthoDB" id="112446at2"/>
<feature type="transmembrane region" description="Helical" evidence="10">
    <location>
        <begin position="57"/>
        <end position="79"/>
    </location>
</feature>
<evidence type="ECO:0000256" key="7">
    <source>
        <dbReference type="ARBA" id="ARBA00023173"/>
    </source>
</evidence>
<keyword evidence="3 10" id="KW-0812">Transmembrane</keyword>
<keyword evidence="8" id="KW-0868">Chloride</keyword>
<dbReference type="SUPFAM" id="SSF81340">
    <property type="entry name" value="Clc chloride channel"/>
    <property type="match status" value="1"/>
</dbReference>
<feature type="transmembrane region" description="Helical" evidence="10">
    <location>
        <begin position="325"/>
        <end position="343"/>
    </location>
</feature>
<dbReference type="InterPro" id="IPR001807">
    <property type="entry name" value="ClC"/>
</dbReference>
<dbReference type="KEGG" id="sio:DW64_03100"/>
<feature type="transmembrane region" description="Helical" evidence="10">
    <location>
        <begin position="189"/>
        <end position="207"/>
    </location>
</feature>
<evidence type="ECO:0000256" key="8">
    <source>
        <dbReference type="ARBA" id="ARBA00023214"/>
    </source>
</evidence>
<evidence type="ECO:0000256" key="3">
    <source>
        <dbReference type="ARBA" id="ARBA00022692"/>
    </source>
</evidence>
<reference evidence="11 13" key="1">
    <citation type="journal article" date="2014" name="Genome Announc.">
        <title>Complete Genome Sequence of a Virulent Strain, Streptococcus iniae ISET0901, Isolated from Diseased Tilapia.</title>
        <authorList>
            <person name="Pridgeon J.W."/>
            <person name="Zhang D."/>
            <person name="Zhang L."/>
        </authorList>
    </citation>
    <scope>NUCLEOTIDE SEQUENCE [LARGE SCALE GENOMIC DNA]</scope>
    <source>
        <strain evidence="11 13">ISET0901</strain>
    </source>
</reference>
<dbReference type="KEGG" id="siz:SI82_03335"/>
<feature type="transmembrane region" description="Helical" evidence="10">
    <location>
        <begin position="153"/>
        <end position="177"/>
    </location>
</feature>
<feature type="transmembrane region" description="Helical" evidence="10">
    <location>
        <begin position="12"/>
        <end position="37"/>
    </location>
</feature>
<dbReference type="Proteomes" id="UP000025245">
    <property type="component" value="Chromosome"/>
</dbReference>
<feature type="transmembrane region" description="Helical" evidence="10">
    <location>
        <begin position="259"/>
        <end position="277"/>
    </location>
</feature>
<reference evidence="12 14" key="2">
    <citation type="submission" date="2018-06" db="EMBL/GenBank/DDBJ databases">
        <title>Mutators as drivers of adaptation in pathogenic bacteria and a risk factor for host jumps and vaccine escape.</title>
        <authorList>
            <person name="Barnes A.C."/>
            <person name="Silayeva O."/>
        </authorList>
    </citation>
    <scope>NUCLEOTIDE SEQUENCE [LARGE SCALE GENOMIC DNA]</scope>
    <source>
        <strain evidence="12 14">QMA0445</strain>
    </source>
</reference>
<evidence type="ECO:0000313" key="12">
    <source>
        <dbReference type="EMBL" id="RLU57722.1"/>
    </source>
</evidence>
<keyword evidence="5" id="KW-0406">Ion transport</keyword>
<dbReference type="SMR" id="A0A3L8GIN2"/>
<feature type="transmembrane region" description="Helical" evidence="10">
    <location>
        <begin position="387"/>
        <end position="404"/>
    </location>
</feature>
<dbReference type="AlphaFoldDB" id="A0A3L8GIN2"/>
<dbReference type="PANTHER" id="PTHR43427:SF6">
    <property type="entry name" value="CHLORIDE CHANNEL PROTEIN CLC-E"/>
    <property type="match status" value="1"/>
</dbReference>
<name>A0A3L8GIN2_STRIN</name>
<organism evidence="12 14">
    <name type="scientific">Streptococcus iniae</name>
    <name type="common">Streptococcus shiloi</name>
    <dbReference type="NCBI Taxonomy" id="1346"/>
    <lineage>
        <taxon>Bacteria</taxon>
        <taxon>Bacillati</taxon>
        <taxon>Bacillota</taxon>
        <taxon>Bacilli</taxon>
        <taxon>Lactobacillales</taxon>
        <taxon>Streptococcaceae</taxon>
        <taxon>Streptococcus</taxon>
    </lineage>
</organism>
<evidence type="ECO:0000256" key="6">
    <source>
        <dbReference type="ARBA" id="ARBA00023136"/>
    </source>
</evidence>
<feature type="transmembrane region" description="Helical" evidence="10">
    <location>
        <begin position="219"/>
        <end position="239"/>
    </location>
</feature>